<name>A0AA96RCL6_9BACL</name>
<reference evidence="2 3" key="1">
    <citation type="submission" date="2022-02" db="EMBL/GenBank/DDBJ databases">
        <title>Paenibacillus sp. MBLB1776 Whole Genome Shotgun Sequencing.</title>
        <authorList>
            <person name="Hwang C.Y."/>
            <person name="Cho E.-S."/>
            <person name="Seo M.-J."/>
        </authorList>
    </citation>
    <scope>NUCLEOTIDE SEQUENCE [LARGE SCALE GENOMIC DNA]</scope>
    <source>
        <strain evidence="2 3">MBLB1776</strain>
    </source>
</reference>
<dbReference type="Proteomes" id="UP001305702">
    <property type="component" value="Chromosome"/>
</dbReference>
<evidence type="ECO:0000259" key="1">
    <source>
        <dbReference type="Pfam" id="PF13320"/>
    </source>
</evidence>
<sequence>MNTGHLEEKGPRKIPLDANSRYGIVRKDAHLAFWLQNSLQRVYPLSEPAGGAEIELVSPRKARLSFQACVRNHRGQPISVGCEVEGDDGIVPQVRRVGYVPQAYITHDTAESERDGLGHVPGLVPDPLFPEPQALVGPFANQAFWITLHVSEQAGPGMHTIRVRLICEGLAEDVTLNAVVNVKDVVLKPRQHFHVTHWWNADCLYDWYKVEPFGDEFFDRLRPYLKNMYEHGSNVIYVPILNIRRELTDRPPQLLIVKAQGPGKYEFDFSRVRRFVHMAKEIGFELFEWTHFWTYGNLVDKPMPAGTPTRIYTEREGRMELLFPEDLDATGDVFQAYMQQFLPAMKEFLLEEGILDHSLFHICDEPPEYPEAIESYGRARKMLEKIDPTIKVMDALYHDVYTTLGLVDYPVPQAPGACRYLEKGIPHWVYYCLSPQGPYINRFFDTILTKIRMQGLIFYKLGTLGFLHWGFNYWYHLTSMYDQECQKMLDPFADGSAGGKAPYGDPFVVYPGPEGPIDSIRWEVFAEAMQDYALLQTLGINPDDELLKPIQSYADFPKSEKWFLDTMKQLIK</sequence>
<dbReference type="KEGG" id="paun:MJA45_14335"/>
<dbReference type="InterPro" id="IPR017853">
    <property type="entry name" value="GH"/>
</dbReference>
<proteinExistence type="predicted"/>
<dbReference type="SUPFAM" id="SSF51445">
    <property type="entry name" value="(Trans)glycosidases"/>
    <property type="match status" value="1"/>
</dbReference>
<accession>A0AA96RCL6</accession>
<evidence type="ECO:0000313" key="3">
    <source>
        <dbReference type="Proteomes" id="UP001305702"/>
    </source>
</evidence>
<dbReference type="EMBL" id="CP130318">
    <property type="protein sequence ID" value="WNQ08832.1"/>
    <property type="molecule type" value="Genomic_DNA"/>
</dbReference>
<dbReference type="AlphaFoldDB" id="A0AA96RCL6"/>
<dbReference type="InterPro" id="IPR025150">
    <property type="entry name" value="GH123_cat"/>
</dbReference>
<dbReference type="RefSeq" id="WP_315602599.1">
    <property type="nucleotide sequence ID" value="NZ_CP130318.1"/>
</dbReference>
<protein>
    <submittedName>
        <fullName evidence="2">DUF4091 domain-containing protein</fullName>
    </submittedName>
</protein>
<evidence type="ECO:0000313" key="2">
    <source>
        <dbReference type="EMBL" id="WNQ08832.1"/>
    </source>
</evidence>
<keyword evidence="3" id="KW-1185">Reference proteome</keyword>
<gene>
    <name evidence="2" type="ORF">MJA45_14335</name>
</gene>
<organism evidence="2 3">
    <name type="scientific">Paenibacillus aurantius</name>
    <dbReference type="NCBI Taxonomy" id="2918900"/>
    <lineage>
        <taxon>Bacteria</taxon>
        <taxon>Bacillati</taxon>
        <taxon>Bacillota</taxon>
        <taxon>Bacilli</taxon>
        <taxon>Bacillales</taxon>
        <taxon>Paenibacillaceae</taxon>
        <taxon>Paenibacillus</taxon>
    </lineage>
</organism>
<dbReference type="Pfam" id="PF13320">
    <property type="entry name" value="GH123_cat"/>
    <property type="match status" value="1"/>
</dbReference>
<feature type="domain" description="Glycoside hydrolase 123 catalytic" evidence="1">
    <location>
        <begin position="198"/>
        <end position="538"/>
    </location>
</feature>